<dbReference type="Proteomes" id="UP000489600">
    <property type="component" value="Unassembled WGS sequence"/>
</dbReference>
<dbReference type="PANTHER" id="PTHR46236:SF4">
    <property type="entry name" value="MATH DOMAIN-CONTAINING PROTEIN"/>
    <property type="match status" value="1"/>
</dbReference>
<comment type="caution">
    <text evidence="4">The sequence shown here is derived from an EMBL/GenBank/DDBJ whole genome shotgun (WGS) entry which is preliminary data.</text>
</comment>
<keyword evidence="5" id="KW-1185">Reference proteome</keyword>
<reference evidence="4" key="1">
    <citation type="submission" date="2019-07" db="EMBL/GenBank/DDBJ databases">
        <authorList>
            <person name="Dittberner H."/>
        </authorList>
    </citation>
    <scope>NUCLEOTIDE SEQUENCE [LARGE SCALE GENOMIC DNA]</scope>
</reference>
<keyword evidence="1 2" id="KW-0175">Coiled coil</keyword>
<feature type="domain" description="MATH" evidence="3">
    <location>
        <begin position="6"/>
        <end position="117"/>
    </location>
</feature>
<protein>
    <recommendedName>
        <fullName evidence="3">MATH domain-containing protein</fullName>
    </recommendedName>
</protein>
<accession>A0A565BRR3</accession>
<dbReference type="InterPro" id="IPR002083">
    <property type="entry name" value="MATH/TRAF_dom"/>
</dbReference>
<dbReference type="SUPFAM" id="SSF49599">
    <property type="entry name" value="TRAF domain-like"/>
    <property type="match status" value="1"/>
</dbReference>
<dbReference type="PANTHER" id="PTHR46236">
    <property type="entry name" value="TRAF-LIKE SUPERFAMILY PROTEIN"/>
    <property type="match status" value="1"/>
</dbReference>
<evidence type="ECO:0000256" key="2">
    <source>
        <dbReference type="SAM" id="Coils"/>
    </source>
</evidence>
<dbReference type="Pfam" id="PF22486">
    <property type="entry name" value="MATH_2"/>
    <property type="match status" value="1"/>
</dbReference>
<feature type="coiled-coil region" evidence="2">
    <location>
        <begin position="230"/>
        <end position="271"/>
    </location>
</feature>
<dbReference type="AlphaFoldDB" id="A0A565BRR3"/>
<name>A0A565BRR3_9BRAS</name>
<dbReference type="EMBL" id="CABITT030000005">
    <property type="protein sequence ID" value="VVB04062.1"/>
    <property type="molecule type" value="Genomic_DNA"/>
</dbReference>
<dbReference type="InterPro" id="IPR050804">
    <property type="entry name" value="MCC"/>
</dbReference>
<dbReference type="CDD" id="cd00121">
    <property type="entry name" value="MATH"/>
    <property type="match status" value="1"/>
</dbReference>
<dbReference type="PROSITE" id="PS50144">
    <property type="entry name" value="MATH"/>
    <property type="match status" value="1"/>
</dbReference>
<evidence type="ECO:0000313" key="5">
    <source>
        <dbReference type="Proteomes" id="UP000489600"/>
    </source>
</evidence>
<organism evidence="4 5">
    <name type="scientific">Arabis nemorensis</name>
    <dbReference type="NCBI Taxonomy" id="586526"/>
    <lineage>
        <taxon>Eukaryota</taxon>
        <taxon>Viridiplantae</taxon>
        <taxon>Streptophyta</taxon>
        <taxon>Embryophyta</taxon>
        <taxon>Tracheophyta</taxon>
        <taxon>Spermatophyta</taxon>
        <taxon>Magnoliopsida</taxon>
        <taxon>eudicotyledons</taxon>
        <taxon>Gunneridae</taxon>
        <taxon>Pentapetalae</taxon>
        <taxon>rosids</taxon>
        <taxon>malvids</taxon>
        <taxon>Brassicales</taxon>
        <taxon>Brassicaceae</taxon>
        <taxon>Arabideae</taxon>
        <taxon>Arabis</taxon>
    </lineage>
</organism>
<evidence type="ECO:0000256" key="1">
    <source>
        <dbReference type="ARBA" id="ARBA00023054"/>
    </source>
</evidence>
<proteinExistence type="predicted"/>
<sequence>MGNEADNKFTWVIKNFSSLQSKQIYSDTFVIGGCKWRLLAYPKGNITHKISPNCKSALRRALRSASFIFHDFTVAREQRFDKKSPTWGFRVILPLTELQAKDGGFLVNGELKIVAEIDVLEVIGELDVSEEAESSTQPLKKMKLNVSSVESVDVSGFQVLPAQVESVKRIFEKYPDFASNLRSKNRHLKSTYMNVLLGLIETLCQSPQALSDDDLDEAFVAKGGFRVDWLEKMLDEVKAKKKKMDSGKARLQEMEEELQKYKSEMLGIESSSGEGERRCFGC</sequence>
<dbReference type="OrthoDB" id="289038at2759"/>
<gene>
    <name evidence="4" type="ORF">ANE_LOCUS14506</name>
</gene>
<dbReference type="Gene3D" id="2.60.210.10">
    <property type="entry name" value="Apoptosis, Tumor Necrosis Factor Receptor Associated Protein 2, Chain A"/>
    <property type="match status" value="1"/>
</dbReference>
<evidence type="ECO:0000313" key="4">
    <source>
        <dbReference type="EMBL" id="VVB04062.1"/>
    </source>
</evidence>
<evidence type="ECO:0000259" key="3">
    <source>
        <dbReference type="PROSITE" id="PS50144"/>
    </source>
</evidence>
<dbReference type="InterPro" id="IPR008974">
    <property type="entry name" value="TRAF-like"/>
</dbReference>